<comment type="caution">
    <text evidence="1">The sequence shown here is derived from an EMBL/GenBank/DDBJ whole genome shotgun (WGS) entry which is preliminary data.</text>
</comment>
<proteinExistence type="predicted"/>
<evidence type="ECO:0000313" key="1">
    <source>
        <dbReference type="EMBL" id="KAI0053340.1"/>
    </source>
</evidence>
<evidence type="ECO:0000313" key="2">
    <source>
        <dbReference type="Proteomes" id="UP000814033"/>
    </source>
</evidence>
<reference evidence="1" key="2">
    <citation type="journal article" date="2022" name="New Phytol.">
        <title>Evolutionary transition to the ectomycorrhizal habit in the genomes of a hyperdiverse lineage of mushroom-forming fungi.</title>
        <authorList>
            <person name="Looney B."/>
            <person name="Miyauchi S."/>
            <person name="Morin E."/>
            <person name="Drula E."/>
            <person name="Courty P.E."/>
            <person name="Kohler A."/>
            <person name="Kuo A."/>
            <person name="LaButti K."/>
            <person name="Pangilinan J."/>
            <person name="Lipzen A."/>
            <person name="Riley R."/>
            <person name="Andreopoulos W."/>
            <person name="He G."/>
            <person name="Johnson J."/>
            <person name="Nolan M."/>
            <person name="Tritt A."/>
            <person name="Barry K.W."/>
            <person name="Grigoriev I.V."/>
            <person name="Nagy L.G."/>
            <person name="Hibbett D."/>
            <person name="Henrissat B."/>
            <person name="Matheny P.B."/>
            <person name="Labbe J."/>
            <person name="Martin F.M."/>
        </authorList>
    </citation>
    <scope>NUCLEOTIDE SEQUENCE</scope>
    <source>
        <strain evidence="1">FP105234-sp</strain>
    </source>
</reference>
<protein>
    <submittedName>
        <fullName evidence="1">Uncharacterized protein</fullName>
    </submittedName>
</protein>
<dbReference type="Proteomes" id="UP000814033">
    <property type="component" value="Unassembled WGS sequence"/>
</dbReference>
<gene>
    <name evidence="1" type="ORF">FA95DRAFT_729894</name>
</gene>
<keyword evidence="2" id="KW-1185">Reference proteome</keyword>
<accession>A0ACB8SBP8</accession>
<reference evidence="1" key="1">
    <citation type="submission" date="2021-02" db="EMBL/GenBank/DDBJ databases">
        <authorList>
            <consortium name="DOE Joint Genome Institute"/>
            <person name="Ahrendt S."/>
            <person name="Looney B.P."/>
            <person name="Miyauchi S."/>
            <person name="Morin E."/>
            <person name="Drula E."/>
            <person name="Courty P.E."/>
            <person name="Chicoki N."/>
            <person name="Fauchery L."/>
            <person name="Kohler A."/>
            <person name="Kuo A."/>
            <person name="Labutti K."/>
            <person name="Pangilinan J."/>
            <person name="Lipzen A."/>
            <person name="Riley R."/>
            <person name="Andreopoulos W."/>
            <person name="He G."/>
            <person name="Johnson J."/>
            <person name="Barry K.W."/>
            <person name="Grigoriev I.V."/>
            <person name="Nagy L."/>
            <person name="Hibbett D."/>
            <person name="Henrissat B."/>
            <person name="Matheny P.B."/>
            <person name="Labbe J."/>
            <person name="Martin F."/>
        </authorList>
    </citation>
    <scope>NUCLEOTIDE SEQUENCE</scope>
    <source>
        <strain evidence="1">FP105234-sp</strain>
    </source>
</reference>
<organism evidence="1 2">
    <name type="scientific">Auriscalpium vulgare</name>
    <dbReference type="NCBI Taxonomy" id="40419"/>
    <lineage>
        <taxon>Eukaryota</taxon>
        <taxon>Fungi</taxon>
        <taxon>Dikarya</taxon>
        <taxon>Basidiomycota</taxon>
        <taxon>Agaricomycotina</taxon>
        <taxon>Agaricomycetes</taxon>
        <taxon>Russulales</taxon>
        <taxon>Auriscalpiaceae</taxon>
        <taxon>Auriscalpium</taxon>
    </lineage>
</organism>
<sequence length="349" mass="37657">MRRGVRTTRAVQAGGTRTWECAHPDPAVYVCLPAPGDITAAAKCLSLQLPHSTALLLPPPPPPQLPVRAPPVAPPDPPSSPPPTPPPPRAHRTPTPVSRAPPRAPARPDMSEDSKSIAPRSRRAHRPILVVANPSPDSDSDDNRPSRSFSSHRYYPYNQPSPIAPSPSRDKNIFMTSTYREPGALTTTNLPSHTRQHPASQSNPALSSPSGTSSPPPSTPGQPVPPMDLLGESTSRKDFASYSSEALLQQQQPASAVPSRAGNFFGKLKSHIPRPHLSHDRRLSGGSRPATVSSPQCFLCPSCVDNRSVSHHYHTVGAIQRSCHRRHANTSGRQDLDFCYRGLRAVLHC</sequence>
<dbReference type="EMBL" id="MU275840">
    <property type="protein sequence ID" value="KAI0053340.1"/>
    <property type="molecule type" value="Genomic_DNA"/>
</dbReference>
<name>A0ACB8SBP8_9AGAM</name>